<dbReference type="Proteomes" id="UP000223854">
    <property type="component" value="Unassembled WGS sequence"/>
</dbReference>
<dbReference type="GeneID" id="92938099"/>
<dbReference type="EMBL" id="SXCS01000002">
    <property type="protein sequence ID" value="NFR60947.1"/>
    <property type="molecule type" value="Genomic_DNA"/>
</dbReference>
<evidence type="ECO:0008006" key="7">
    <source>
        <dbReference type="Google" id="ProtNLM"/>
    </source>
</evidence>
<gene>
    <name evidence="1" type="ORF">CLSPO_c13810</name>
    <name evidence="3" type="ORF">CRX47_12890</name>
    <name evidence="2" type="ORF">FDF70_05380</name>
</gene>
<dbReference type="KEGG" id="cld:CLSPO_c13810"/>
<reference evidence="3 5" key="3">
    <citation type="submission" date="2017-09" db="EMBL/GenBank/DDBJ databases">
        <title>FDA dAtabase for Regulatory Grade micrObial Sequences (FDA-ARGOS): Supporting development and validation of Infectious Disease Dx tests.</title>
        <authorList>
            <person name="Kerrigan L."/>
            <person name="Long C."/>
            <person name="Tallon L.J."/>
            <person name="Sadzewicz L."/>
            <person name="Ott S."/>
            <person name="Zhao X."/>
            <person name="Nagaraj S."/>
            <person name="Vavikolanu K."/>
            <person name="Aluvathingal J."/>
            <person name="Nadendla S."/>
            <person name="Sichtig H."/>
        </authorList>
    </citation>
    <scope>NUCLEOTIDE SEQUENCE [LARGE SCALE GENOMIC DNA]</scope>
    <source>
        <strain evidence="3 5">FDAARGOS_423</strain>
    </source>
</reference>
<evidence type="ECO:0000313" key="4">
    <source>
        <dbReference type="Proteomes" id="UP000033052"/>
    </source>
</evidence>
<accession>A0A7X5P838</accession>
<dbReference type="Pfam" id="PF06475">
    <property type="entry name" value="Glycolipid_bind"/>
    <property type="match status" value="1"/>
</dbReference>
<keyword evidence="5" id="KW-1185">Reference proteome</keyword>
<dbReference type="AlphaFoldDB" id="A0A7X5P838"/>
<name>A0A7X5P838_CLOSG</name>
<dbReference type="InterPro" id="IPR009467">
    <property type="entry name" value="Glycolipid-bd_prot_put"/>
</dbReference>
<dbReference type="SUPFAM" id="SSF159275">
    <property type="entry name" value="PA1994-like"/>
    <property type="match status" value="1"/>
</dbReference>
<proteinExistence type="predicted"/>
<evidence type="ECO:0000313" key="6">
    <source>
        <dbReference type="Proteomes" id="UP000486601"/>
    </source>
</evidence>
<reference evidence="1" key="1">
    <citation type="submission" date="2014-08" db="EMBL/GenBank/DDBJ databases">
        <authorList>
            <person name="Kubiak A."/>
            <person name="Poehlein A."/>
            <person name="Daniel R."/>
            <person name="Minton N.P."/>
        </authorList>
    </citation>
    <scope>NUCLEOTIDE SEQUENCE</scope>
    <source>
        <strain evidence="1">NCIMB 10696</strain>
    </source>
</reference>
<reference evidence="1 4" key="2">
    <citation type="journal article" date="2015" name="PLoS ONE">
        <title>A universal mariner transposon system for forward genetic studies in the genus clostridium.</title>
        <authorList>
            <person name="Zhang Y."/>
            <person name="Grosse-Honebrink A."/>
            <person name="Minton N.P."/>
        </authorList>
    </citation>
    <scope>NUCLEOTIDE SEQUENCE [LARGE SCALE GENOMIC DNA]</scope>
    <source>
        <strain evidence="1 4">NCIMB 10696</strain>
    </source>
</reference>
<evidence type="ECO:0000313" key="3">
    <source>
        <dbReference type="EMBL" id="PHH00704.1"/>
    </source>
</evidence>
<protein>
    <recommendedName>
        <fullName evidence="7">Glycolipid-binding domain-containing protein</fullName>
    </recommendedName>
</protein>
<sequence>MVLIKEQKKIRMDVMWKKFSGVGLEHLFLSKDDENIKVDSVILTMREDVPVHIFYNICCDLDWKVRRFDIQIFYKKYNNTVLRSDGNGNWTTECDELVEDLNGCIDIDISATPFTNTIPIRRLLLKAGESKEIKVVYVDIYNYNLRPVNQRYTCLNSNINGYKYRYENLNNGFTAEFFVDKEGFVIDYPDLFKRVYNIESEK</sequence>
<organism evidence="2 6">
    <name type="scientific">Clostridium sporogenes</name>
    <dbReference type="NCBI Taxonomy" id="1509"/>
    <lineage>
        <taxon>Bacteria</taxon>
        <taxon>Bacillati</taxon>
        <taxon>Bacillota</taxon>
        <taxon>Clostridia</taxon>
        <taxon>Eubacteriales</taxon>
        <taxon>Clostridiaceae</taxon>
        <taxon>Clostridium</taxon>
    </lineage>
</organism>
<reference evidence="2 6" key="4">
    <citation type="submission" date="2019-04" db="EMBL/GenBank/DDBJ databases">
        <title>Genome sequencing of Clostridium botulinum Groups I-IV and Clostridium butyricum.</title>
        <authorList>
            <person name="Brunt J."/>
            <person name="Van Vliet A.H.M."/>
            <person name="Stringer S.C."/>
            <person name="Carter A.T."/>
            <person name="Peck M.W."/>
        </authorList>
    </citation>
    <scope>NUCLEOTIDE SEQUENCE [LARGE SCALE GENOMIC DNA]</scope>
    <source>
        <strain evidence="2 6">IFR 18/108</strain>
    </source>
</reference>
<evidence type="ECO:0000313" key="5">
    <source>
        <dbReference type="Proteomes" id="UP000223854"/>
    </source>
</evidence>
<dbReference type="EMBL" id="CP009225">
    <property type="protein sequence ID" value="AKC62101.1"/>
    <property type="molecule type" value="Genomic_DNA"/>
</dbReference>
<dbReference type="Proteomes" id="UP000486601">
    <property type="component" value="Unassembled WGS sequence"/>
</dbReference>
<evidence type="ECO:0000313" key="1">
    <source>
        <dbReference type="EMBL" id="AKC62101.1"/>
    </source>
</evidence>
<dbReference type="Proteomes" id="UP000033052">
    <property type="component" value="Chromosome"/>
</dbReference>
<dbReference type="RefSeq" id="WP_003490911.1">
    <property type="nucleotide sequence ID" value="NZ_CBCRVC010000022.1"/>
</dbReference>
<dbReference type="EMBL" id="PDLH01000007">
    <property type="protein sequence ID" value="PHH00704.1"/>
    <property type="molecule type" value="Genomic_DNA"/>
</dbReference>
<evidence type="ECO:0000313" key="2">
    <source>
        <dbReference type="EMBL" id="NFR60947.1"/>
    </source>
</evidence>